<dbReference type="EMBL" id="JANFNG010000004">
    <property type="protein sequence ID" value="MCQ4080597.1"/>
    <property type="molecule type" value="Genomic_DNA"/>
</dbReference>
<comment type="caution">
    <text evidence="2">The sequence shown here is derived from an EMBL/GenBank/DDBJ whole genome shotgun (WGS) entry which is preliminary data.</text>
</comment>
<gene>
    <name evidence="2" type="ORF">NGB36_08270</name>
</gene>
<evidence type="ECO:0000313" key="2">
    <source>
        <dbReference type="EMBL" id="MCQ4080597.1"/>
    </source>
</evidence>
<organism evidence="2 3">
    <name type="scientific">Streptomyces humicola</name>
    <dbReference type="NCBI Taxonomy" id="2953240"/>
    <lineage>
        <taxon>Bacteria</taxon>
        <taxon>Bacillati</taxon>
        <taxon>Actinomycetota</taxon>
        <taxon>Actinomycetes</taxon>
        <taxon>Kitasatosporales</taxon>
        <taxon>Streptomycetaceae</taxon>
        <taxon>Streptomyces</taxon>
    </lineage>
</organism>
<protein>
    <submittedName>
        <fullName evidence="2">Uncharacterized protein</fullName>
    </submittedName>
</protein>
<sequence length="85" mass="8818">MTGAGDRAAARGGGAASASRHPGDVSLRRRAGTVCARRRRRVGGLSGHAEQLAWPEIVAGGKLATIVPGTGFAAMRRRRRTGRQG</sequence>
<accession>A0ABT1PSE9</accession>
<keyword evidence="3" id="KW-1185">Reference proteome</keyword>
<reference evidence="2" key="1">
    <citation type="submission" date="2022-06" db="EMBL/GenBank/DDBJ databases">
        <title>Draft genome sequence of Streptomyces sp. RB6PN25 isolated from peat swamp forest in Thailand.</title>
        <authorList>
            <person name="Duangmal K."/>
            <person name="Klaysubun C."/>
        </authorList>
    </citation>
    <scope>NUCLEOTIDE SEQUENCE</scope>
    <source>
        <strain evidence="2">RB6PN25</strain>
    </source>
</reference>
<dbReference type="Proteomes" id="UP001057702">
    <property type="component" value="Unassembled WGS sequence"/>
</dbReference>
<name>A0ABT1PSE9_9ACTN</name>
<evidence type="ECO:0000256" key="1">
    <source>
        <dbReference type="SAM" id="MobiDB-lite"/>
    </source>
</evidence>
<feature type="region of interest" description="Disordered" evidence="1">
    <location>
        <begin position="1"/>
        <end position="32"/>
    </location>
</feature>
<dbReference type="RefSeq" id="WP_255919501.1">
    <property type="nucleotide sequence ID" value="NZ_JANFNG010000004.1"/>
</dbReference>
<evidence type="ECO:0000313" key="3">
    <source>
        <dbReference type="Proteomes" id="UP001057702"/>
    </source>
</evidence>
<proteinExistence type="predicted"/>